<protein>
    <submittedName>
        <fullName evidence="1">Uncharacterized protein</fullName>
    </submittedName>
</protein>
<dbReference type="AlphaFoldDB" id="A0A317F0J9"/>
<keyword evidence="2" id="KW-1185">Reference proteome</keyword>
<evidence type="ECO:0000313" key="1">
    <source>
        <dbReference type="EMBL" id="PWS31557.1"/>
    </source>
</evidence>
<name>A0A317F0J9_9SPHI</name>
<organism evidence="1 2">
    <name type="scientific">Pedobacter paludis</name>
    <dbReference type="NCBI Taxonomy" id="2203212"/>
    <lineage>
        <taxon>Bacteria</taxon>
        <taxon>Pseudomonadati</taxon>
        <taxon>Bacteroidota</taxon>
        <taxon>Sphingobacteriia</taxon>
        <taxon>Sphingobacteriales</taxon>
        <taxon>Sphingobacteriaceae</taxon>
        <taxon>Pedobacter</taxon>
    </lineage>
</organism>
<evidence type="ECO:0000313" key="2">
    <source>
        <dbReference type="Proteomes" id="UP000245391"/>
    </source>
</evidence>
<dbReference type="EMBL" id="QGNY01000004">
    <property type="protein sequence ID" value="PWS31557.1"/>
    <property type="molecule type" value="Genomic_DNA"/>
</dbReference>
<gene>
    <name evidence="1" type="ORF">DF947_13280</name>
</gene>
<dbReference type="Proteomes" id="UP000245391">
    <property type="component" value="Unassembled WGS sequence"/>
</dbReference>
<comment type="caution">
    <text evidence="1">The sequence shown here is derived from an EMBL/GenBank/DDBJ whole genome shotgun (WGS) entry which is preliminary data.</text>
</comment>
<reference evidence="2" key="1">
    <citation type="submission" date="2018-05" db="EMBL/GenBank/DDBJ databases">
        <title>Pedobacter paludis sp. nov., isolated from wetland soil.</title>
        <authorList>
            <person name="Zhang Y."/>
        </authorList>
    </citation>
    <scope>NUCLEOTIDE SEQUENCE [LARGE SCALE GENOMIC DNA]</scope>
    <source>
        <strain evidence="2">R-8</strain>
    </source>
</reference>
<proteinExistence type="predicted"/>
<sequence length="93" mass="10453">MFITTKKQGGGPAPFTDIDNDGFLEYGGFDVNEVPQSPDSIYYNPSEFYEIKFGKIMFDSALTKRMDIKINGMHLSSFLDKSGNCCIILKKPK</sequence>
<accession>A0A317F0J9</accession>